<dbReference type="Gene3D" id="3.40.50.300">
    <property type="entry name" value="P-loop containing nucleotide triphosphate hydrolases"/>
    <property type="match status" value="2"/>
</dbReference>
<dbReference type="EMBL" id="GG738923">
    <property type="protein sequence ID" value="EFC36931.1"/>
    <property type="molecule type" value="Genomic_DNA"/>
</dbReference>
<proteinExistence type="predicted"/>
<dbReference type="Pfam" id="PF00271">
    <property type="entry name" value="Helicase_C"/>
    <property type="match status" value="1"/>
</dbReference>
<dbReference type="PANTHER" id="PTHR47958">
    <property type="entry name" value="ATP-DEPENDENT RNA HELICASE DBP3"/>
    <property type="match status" value="1"/>
</dbReference>
<evidence type="ECO:0000313" key="2">
    <source>
        <dbReference type="EMBL" id="EFC36931.1"/>
    </source>
</evidence>
<sequence length="349" mass="40911">MGFEKPSYVHRQCIFPMIRSHESQDYLFENCGEGTDRIVSYVIGIIERRYRMRNEKNGTTIVIGNGWQWAYTVRYLLKSLGGDDLKVCLCLEGFRASTFQGNEDVIVGICNNVNNLVNSGSLKAKDVNLLIIDQANHLIFDLDCGLHILMWNFNCKVCWFCLTDCLKENPLRDPIKIQILKDGTDYPDLRASYSKNFYIDVEIEDYKYETISDLFDILDGLRAVVYCESDEKAKAICEKLQDRFLVACLHRGLGETQIEEIRQDFNWAKVRFLFTTDHFSKLEYHPVLVINYDLPWQNEKYALRQITSRFRNTATISLIRHEDVIKIREIEKFYFIEIQECPYAILDYL</sequence>
<dbReference type="SUPFAM" id="SSF52540">
    <property type="entry name" value="P-loop containing nucleoside triphosphate hydrolases"/>
    <property type="match status" value="1"/>
</dbReference>
<feature type="domain" description="Helicase C-terminal" evidence="1">
    <location>
        <begin position="207"/>
        <end position="302"/>
    </location>
</feature>
<dbReference type="RefSeq" id="XP_002669675.1">
    <property type="nucleotide sequence ID" value="XM_002669629.1"/>
</dbReference>
<accession>D2W1V5</accession>
<protein>
    <submittedName>
        <fullName evidence="2">Predicted protein</fullName>
    </submittedName>
</protein>
<dbReference type="VEuPathDB" id="AmoebaDB:NAEGRDRAFT_54002"/>
<keyword evidence="3" id="KW-1185">Reference proteome</keyword>
<dbReference type="KEGG" id="ngr:NAEGRDRAFT_54002"/>
<dbReference type="InterPro" id="IPR027417">
    <property type="entry name" value="P-loop_NTPase"/>
</dbReference>
<dbReference type="InterPro" id="IPR001650">
    <property type="entry name" value="Helicase_C-like"/>
</dbReference>
<evidence type="ECO:0000313" key="3">
    <source>
        <dbReference type="Proteomes" id="UP000006671"/>
    </source>
</evidence>
<dbReference type="AlphaFoldDB" id="D2W1V5"/>
<organism evidence="3">
    <name type="scientific">Naegleria gruberi</name>
    <name type="common">Amoeba</name>
    <dbReference type="NCBI Taxonomy" id="5762"/>
    <lineage>
        <taxon>Eukaryota</taxon>
        <taxon>Discoba</taxon>
        <taxon>Heterolobosea</taxon>
        <taxon>Tetramitia</taxon>
        <taxon>Eutetramitia</taxon>
        <taxon>Vahlkampfiidae</taxon>
        <taxon>Naegleria</taxon>
    </lineage>
</organism>
<evidence type="ECO:0000259" key="1">
    <source>
        <dbReference type="Pfam" id="PF00271"/>
    </source>
</evidence>
<dbReference type="eggNOG" id="KOG0327">
    <property type="taxonomic scope" value="Eukaryota"/>
</dbReference>
<dbReference type="InParanoid" id="D2W1V5"/>
<reference evidence="2 3" key="1">
    <citation type="journal article" date="2010" name="Cell">
        <title>The genome of Naegleria gruberi illuminates early eukaryotic versatility.</title>
        <authorList>
            <person name="Fritz-Laylin L.K."/>
            <person name="Prochnik S.E."/>
            <person name="Ginger M.L."/>
            <person name="Dacks J.B."/>
            <person name="Carpenter M.L."/>
            <person name="Field M.C."/>
            <person name="Kuo A."/>
            <person name="Paredez A."/>
            <person name="Chapman J."/>
            <person name="Pham J."/>
            <person name="Shu S."/>
            <person name="Neupane R."/>
            <person name="Cipriano M."/>
            <person name="Mancuso J."/>
            <person name="Tu H."/>
            <person name="Salamov A."/>
            <person name="Lindquist E."/>
            <person name="Shapiro H."/>
            <person name="Lucas S."/>
            <person name="Grigoriev I.V."/>
            <person name="Cande W.Z."/>
            <person name="Fulton C."/>
            <person name="Rokhsar D.S."/>
            <person name="Dawson S.C."/>
        </authorList>
    </citation>
    <scope>NUCLEOTIDE SEQUENCE [LARGE SCALE GENOMIC DNA]</scope>
    <source>
        <strain evidence="2 3">NEG-M</strain>
    </source>
</reference>
<gene>
    <name evidence="2" type="ORF">NAEGRDRAFT_54002</name>
</gene>
<dbReference type="STRING" id="5762.D2W1V5"/>
<dbReference type="GeneID" id="8856278"/>
<name>D2W1V5_NAEGR</name>
<dbReference type="Proteomes" id="UP000006671">
    <property type="component" value="Unassembled WGS sequence"/>
</dbReference>